<evidence type="ECO:0000313" key="2">
    <source>
        <dbReference type="EMBL" id="KAF4685619.1"/>
    </source>
</evidence>
<evidence type="ECO:0000313" key="5">
    <source>
        <dbReference type="Proteomes" id="UP000574390"/>
    </source>
</evidence>
<dbReference type="EMBL" id="JABANM010023022">
    <property type="protein sequence ID" value="KAF4718604.1"/>
    <property type="molecule type" value="Genomic_DNA"/>
</dbReference>
<reference evidence="4 5" key="1">
    <citation type="submission" date="2020-04" db="EMBL/GenBank/DDBJ databases">
        <title>Perkinsus olseni comparative genomics.</title>
        <authorList>
            <person name="Bogema D.R."/>
        </authorList>
    </citation>
    <scope>NUCLEOTIDE SEQUENCE [LARGE SCALE GENOMIC DNA]</scope>
    <source>
        <strain evidence="2">00978-12</strain>
        <strain evidence="3">ATCC PRA-205</strain>
    </source>
</reference>
<sequence length="178" mass="19134">MTVDGPSAVNVSEKGTVPPRGIPLRKQVRWCETRFAENARKSATDLTLPDRERAMYCCEYGGFLLSGYGVHASVKEALKWLRIATGLGDPEAAALVQTFSCYDDLDPESDSESTTSSSGSDDDDDDDDSSSSSSSSETDLGKLDEDDDLHNADSYASSSSTNGIIRFNETGIYCGARC</sequence>
<name>A0A7J6RD33_PEROL</name>
<dbReference type="EMBL" id="JABANP010000256">
    <property type="protein sequence ID" value="KAF4685619.1"/>
    <property type="molecule type" value="Genomic_DNA"/>
</dbReference>
<dbReference type="AlphaFoldDB" id="A0A7J6RD33"/>
<dbReference type="Proteomes" id="UP000541610">
    <property type="component" value="Unassembled WGS sequence"/>
</dbReference>
<proteinExistence type="predicted"/>
<feature type="region of interest" description="Disordered" evidence="1">
    <location>
        <begin position="105"/>
        <end position="161"/>
    </location>
</feature>
<evidence type="ECO:0000313" key="3">
    <source>
        <dbReference type="EMBL" id="KAF4718604.1"/>
    </source>
</evidence>
<feature type="compositionally biased region" description="Acidic residues" evidence="1">
    <location>
        <begin position="120"/>
        <end position="129"/>
    </location>
</feature>
<evidence type="ECO:0000313" key="4">
    <source>
        <dbReference type="Proteomes" id="UP000541610"/>
    </source>
</evidence>
<organism evidence="3 5">
    <name type="scientific">Perkinsus olseni</name>
    <name type="common">Perkinsus atlanticus</name>
    <dbReference type="NCBI Taxonomy" id="32597"/>
    <lineage>
        <taxon>Eukaryota</taxon>
        <taxon>Sar</taxon>
        <taxon>Alveolata</taxon>
        <taxon>Perkinsozoa</taxon>
        <taxon>Perkinsea</taxon>
        <taxon>Perkinsida</taxon>
        <taxon>Perkinsidae</taxon>
        <taxon>Perkinsus</taxon>
    </lineage>
</organism>
<protein>
    <submittedName>
        <fullName evidence="3">Uncharacterized protein</fullName>
    </submittedName>
</protein>
<comment type="caution">
    <text evidence="3">The sequence shown here is derived from an EMBL/GenBank/DDBJ whole genome shotgun (WGS) entry which is preliminary data.</text>
</comment>
<dbReference type="SUPFAM" id="SSF81901">
    <property type="entry name" value="HCP-like"/>
    <property type="match status" value="1"/>
</dbReference>
<accession>A0A7J6RD33</accession>
<dbReference type="OrthoDB" id="440407at2759"/>
<gene>
    <name evidence="2" type="ORF">FOZ60_006348</name>
    <name evidence="3" type="ORF">FOZ62_008303</name>
</gene>
<dbReference type="Proteomes" id="UP000574390">
    <property type="component" value="Unassembled WGS sequence"/>
</dbReference>
<evidence type="ECO:0000256" key="1">
    <source>
        <dbReference type="SAM" id="MobiDB-lite"/>
    </source>
</evidence>